<proteinExistence type="inferred from homology"/>
<accession>A0ABM5GIL8</accession>
<evidence type="ECO:0000256" key="4">
    <source>
        <dbReference type="ARBA" id="ARBA00022932"/>
    </source>
</evidence>
<name>A0ABM5GIL8_9SAUR</name>
<evidence type="ECO:0000256" key="9">
    <source>
        <dbReference type="SAM" id="MobiDB-lite"/>
    </source>
</evidence>
<evidence type="ECO:0000256" key="1">
    <source>
        <dbReference type="ARBA" id="ARBA00009762"/>
    </source>
</evidence>
<keyword evidence="3" id="KW-0240">DNA-directed RNA polymerase</keyword>
<dbReference type="RefSeq" id="XP_072857495.1">
    <property type="nucleotide sequence ID" value="XM_073001394.1"/>
</dbReference>
<dbReference type="GeneID" id="110083850"/>
<comment type="similarity">
    <text evidence="1">Belongs to the eukaryotic-type primase small subunit family.</text>
</comment>
<comment type="catalytic activity">
    <reaction evidence="8">
        <text>DNA(n) + a 2'-deoxyribonucleoside 5'-triphosphate = DNA(n+1) + diphosphate</text>
        <dbReference type="Rhea" id="RHEA:22508"/>
        <dbReference type="Rhea" id="RHEA-COMP:17339"/>
        <dbReference type="Rhea" id="RHEA-COMP:17340"/>
        <dbReference type="ChEBI" id="CHEBI:33019"/>
        <dbReference type="ChEBI" id="CHEBI:61560"/>
        <dbReference type="ChEBI" id="CHEBI:173112"/>
        <dbReference type="EC" id="2.7.7.7"/>
    </reaction>
    <physiologicalReaction direction="left-to-right" evidence="8">
        <dbReference type="Rhea" id="RHEA:22509"/>
    </physiologicalReaction>
</comment>
<keyword evidence="4" id="KW-0548">Nucleotidyltransferase</keyword>
<keyword evidence="10" id="KW-1185">Reference proteome</keyword>
<gene>
    <name evidence="11" type="primary">PRIMPOL</name>
</gene>
<dbReference type="Pfam" id="PF03121">
    <property type="entry name" value="Herpes_UL52"/>
    <property type="match status" value="1"/>
</dbReference>
<organism evidence="10 11">
    <name type="scientific">Pogona vitticeps</name>
    <name type="common">central bearded dragon</name>
    <dbReference type="NCBI Taxonomy" id="103695"/>
    <lineage>
        <taxon>Eukaryota</taxon>
        <taxon>Metazoa</taxon>
        <taxon>Chordata</taxon>
        <taxon>Craniata</taxon>
        <taxon>Vertebrata</taxon>
        <taxon>Euteleostomi</taxon>
        <taxon>Lepidosauria</taxon>
        <taxon>Squamata</taxon>
        <taxon>Bifurcata</taxon>
        <taxon>Unidentata</taxon>
        <taxon>Episquamata</taxon>
        <taxon>Toxicofera</taxon>
        <taxon>Iguania</taxon>
        <taxon>Acrodonta</taxon>
        <taxon>Agamidae</taxon>
        <taxon>Amphibolurinae</taxon>
        <taxon>Pogona</taxon>
    </lineage>
</organism>
<dbReference type="EC" id="2.7.7.7" evidence="2"/>
<dbReference type="CDD" id="cd22256">
    <property type="entry name" value="PrimPol_RBD"/>
    <property type="match status" value="1"/>
</dbReference>
<feature type="compositionally biased region" description="Polar residues" evidence="9">
    <location>
        <begin position="633"/>
        <end position="644"/>
    </location>
</feature>
<evidence type="ECO:0000313" key="10">
    <source>
        <dbReference type="Proteomes" id="UP001652642"/>
    </source>
</evidence>
<evidence type="ECO:0000313" key="11">
    <source>
        <dbReference type="RefSeq" id="XP_072857495.1"/>
    </source>
</evidence>
<dbReference type="PANTHER" id="PTHR31399:SF0">
    <property type="entry name" value="DNA-DIRECTED PRIMASE_POLYMERASE PROTEIN"/>
    <property type="match status" value="1"/>
</dbReference>
<keyword evidence="4" id="KW-0808">Transferase</keyword>
<comment type="catalytic activity">
    <reaction evidence="6">
        <text>ssDNA + n NTP = ssDNA/pppN(pN)n-1 hybrid + (n-1) diphosphate.</text>
        <dbReference type="EC" id="2.7.7.102"/>
    </reaction>
</comment>
<dbReference type="InterPro" id="IPR044917">
    <property type="entry name" value="PRIMPOL"/>
</dbReference>
<feature type="region of interest" description="Disordered" evidence="9">
    <location>
        <begin position="631"/>
        <end position="655"/>
    </location>
</feature>
<evidence type="ECO:0000256" key="3">
    <source>
        <dbReference type="ARBA" id="ARBA00022478"/>
    </source>
</evidence>
<keyword evidence="3" id="KW-0804">Transcription</keyword>
<sequence>MHHHASLSRVRLFMTPWTRAHQALQSSTASRSWVKFMLIASMTLSNHLILLSSPSSLVSGSFTDGDFDIDVDVDAEDFFSLDAFKEDLGVAGVDEAAGSGRGVGGAGVKVFIFTLGIERLNASDYFSEKVLMSTRGTKRRWEERVKNIEELASSYKQRPLFARYKPQLSKLWQPSSVWKLFHRQTQAFNFAMTCKEDVHVFALERSTENKQRFYLVTTYTELWFYYRTHHETSLMHCYEVIPETAVCKLYFDLEFYIPTNQGTNGKQMVADLIEFVCKKLDEHYGIKCSAEDVLNLDSSTEEKFSCHLIFQLCNAAFKNNIHIGNFLKTILQPAVLLMKNRDTVVPEKQPVSPPQCYEATKCLVHQIVSKDAPQSWQLDSQRMLEKGASQLKENPDLSFLVVNGKQGGKQLFVDLGVYTKNRNFRLYKSSKAGKFVILDIAEDNKFVPEPVKNSSLEEQYFFSSLICNVRFSDCLKILTCDNPEEARETSVCIDGNNPNSCLGGYHCSPYPEIDNFVLSLVNKDNVQGGIRRWSYFTLEQLLVYDISNYRWCRNIGRAHKSNNIMIVVDLKHEYWYQKCHDPVCRADNFKSECSPLPAEVCLPFLFKENEDYVYIIDGSGNIEERPKMYPHTASLSDSKSLTSEQENREPNFKRTSSIEWDDENDICFLEASEDVELAEAADTFQPQKNWILNEIPDDLLVDALKNNEIIEKINQ</sequence>
<evidence type="ECO:0000256" key="5">
    <source>
        <dbReference type="ARBA" id="ARBA00026139"/>
    </source>
</evidence>
<dbReference type="EC" id="2.7.7.102" evidence="7"/>
<evidence type="ECO:0000256" key="6">
    <source>
        <dbReference type="ARBA" id="ARBA00044677"/>
    </source>
</evidence>
<dbReference type="PANTHER" id="PTHR31399">
    <property type="entry name" value="DNA-DIRECTED PRIMASE / POLYMERASE PROTEIN"/>
    <property type="match status" value="1"/>
</dbReference>
<evidence type="ECO:0000256" key="8">
    <source>
        <dbReference type="ARBA" id="ARBA00047303"/>
    </source>
</evidence>
<reference evidence="11" key="1">
    <citation type="submission" date="2025-08" db="UniProtKB">
        <authorList>
            <consortium name="RefSeq"/>
        </authorList>
    </citation>
    <scope>IDENTIFICATION</scope>
</reference>
<protein>
    <recommendedName>
        <fullName evidence="5">DNA-directed primase/polymerase protein</fullName>
        <ecNumber evidence="7">2.7.7.102</ecNumber>
        <ecNumber evidence="2">2.7.7.7</ecNumber>
    </recommendedName>
</protein>
<evidence type="ECO:0000256" key="7">
    <source>
        <dbReference type="ARBA" id="ARBA00044768"/>
    </source>
</evidence>
<keyword evidence="4" id="KW-0239">DNA-directed DNA polymerase</keyword>
<dbReference type="Proteomes" id="UP001652642">
    <property type="component" value="Chromosome 5"/>
</dbReference>
<evidence type="ECO:0000256" key="2">
    <source>
        <dbReference type="ARBA" id="ARBA00012417"/>
    </source>
</evidence>